<dbReference type="AlphaFoldDB" id="A0AAF3FHC3"/>
<evidence type="ECO:0000256" key="1">
    <source>
        <dbReference type="ARBA" id="ARBA00004141"/>
    </source>
</evidence>
<dbReference type="CDD" id="cd18989">
    <property type="entry name" value="LGIC_ECD_cation"/>
    <property type="match status" value="1"/>
</dbReference>
<comment type="subcellular location">
    <subcellularLocation>
        <location evidence="1">Membrane</location>
        <topology evidence="1">Multi-pass membrane protein</topology>
    </subcellularLocation>
</comment>
<dbReference type="SUPFAM" id="SSF63712">
    <property type="entry name" value="Nicotinic receptor ligand binding domain-like"/>
    <property type="match status" value="1"/>
</dbReference>
<dbReference type="Proteomes" id="UP000887575">
    <property type="component" value="Unassembled WGS sequence"/>
</dbReference>
<organism evidence="4 5">
    <name type="scientific">Mesorhabditis belari</name>
    <dbReference type="NCBI Taxonomy" id="2138241"/>
    <lineage>
        <taxon>Eukaryota</taxon>
        <taxon>Metazoa</taxon>
        <taxon>Ecdysozoa</taxon>
        <taxon>Nematoda</taxon>
        <taxon>Chromadorea</taxon>
        <taxon>Rhabditida</taxon>
        <taxon>Rhabditina</taxon>
        <taxon>Rhabditomorpha</taxon>
        <taxon>Rhabditoidea</taxon>
        <taxon>Rhabditidae</taxon>
        <taxon>Mesorhabditinae</taxon>
        <taxon>Mesorhabditis</taxon>
    </lineage>
</organism>
<proteinExistence type="predicted"/>
<keyword evidence="2" id="KW-0472">Membrane</keyword>
<dbReference type="GO" id="GO:0004888">
    <property type="term" value="F:transmembrane signaling receptor activity"/>
    <property type="evidence" value="ECO:0007669"/>
    <property type="project" value="InterPro"/>
</dbReference>
<dbReference type="GO" id="GO:0005230">
    <property type="term" value="F:extracellular ligand-gated monoatomic ion channel activity"/>
    <property type="evidence" value="ECO:0007669"/>
    <property type="project" value="InterPro"/>
</dbReference>
<dbReference type="InterPro" id="IPR006202">
    <property type="entry name" value="Neur_chan_lig-bd"/>
</dbReference>
<evidence type="ECO:0000259" key="3">
    <source>
        <dbReference type="Pfam" id="PF02931"/>
    </source>
</evidence>
<evidence type="ECO:0000256" key="2">
    <source>
        <dbReference type="ARBA" id="ARBA00023136"/>
    </source>
</evidence>
<dbReference type="PANTHER" id="PTHR18945">
    <property type="entry name" value="NEUROTRANSMITTER GATED ION CHANNEL"/>
    <property type="match status" value="1"/>
</dbReference>
<feature type="domain" description="Neurotransmitter-gated ion-channel ligand-binding" evidence="3">
    <location>
        <begin position="28"/>
        <end position="218"/>
    </location>
</feature>
<accession>A0AAF3FHC3</accession>
<evidence type="ECO:0000313" key="4">
    <source>
        <dbReference type="Proteomes" id="UP000887575"/>
    </source>
</evidence>
<dbReference type="InterPro" id="IPR018000">
    <property type="entry name" value="Neurotransmitter_ion_chnl_CS"/>
</dbReference>
<keyword evidence="4" id="KW-1185">Reference proteome</keyword>
<dbReference type="InterPro" id="IPR036734">
    <property type="entry name" value="Neur_chan_lig-bd_sf"/>
</dbReference>
<dbReference type="InterPro" id="IPR006201">
    <property type="entry name" value="Neur_channel"/>
</dbReference>
<dbReference type="WBParaSite" id="MBELARI_LOCUS650.2">
    <property type="protein sequence ID" value="MBELARI_LOCUS650.2"/>
    <property type="gene ID" value="MBELARI_LOCUS650"/>
</dbReference>
<dbReference type="GO" id="GO:0016020">
    <property type="term" value="C:membrane"/>
    <property type="evidence" value="ECO:0007669"/>
    <property type="project" value="UniProtKB-SubCell"/>
</dbReference>
<dbReference type="Gene3D" id="2.70.170.10">
    <property type="entry name" value="Neurotransmitter-gated ion-channel ligand-binding domain"/>
    <property type="match status" value="1"/>
</dbReference>
<reference evidence="5" key="1">
    <citation type="submission" date="2024-02" db="UniProtKB">
        <authorList>
            <consortium name="WormBaseParasite"/>
        </authorList>
    </citation>
    <scope>IDENTIFICATION</scope>
</reference>
<protein>
    <recommendedName>
        <fullName evidence="3">Neurotransmitter-gated ion-channel ligand-binding domain-containing protein</fullName>
    </recommendedName>
</protein>
<dbReference type="Pfam" id="PF02931">
    <property type="entry name" value="Neur_chan_LBD"/>
    <property type="match status" value="1"/>
</dbReference>
<dbReference type="PROSITE" id="PS00236">
    <property type="entry name" value="NEUROTR_ION_CHANNEL"/>
    <property type="match status" value="1"/>
</dbReference>
<sequence length="227" mass="26586">MENVTIVEENDEIVEYASFLRDLDELHEELFIQRKYDKTLAPIYTKQQNLSYVRRFNVDIRLNFAKVIAIAEDTEKLGVLLEIIYVWEDPRLIWDPSKFNGINKIYANYKDLWIVENSMSETAMIVDFVADHRKPVKVFANGTVSFLHKFYAEIICKLELGHFPFDSQDCPIILTAMSYDYDEVTMTVDVTPIELKYASSGQWDVQKIYGSMDYYNYSSTRGNVSRF</sequence>
<name>A0AAF3FHC3_9BILA</name>
<evidence type="ECO:0000313" key="5">
    <source>
        <dbReference type="WBParaSite" id="MBELARI_LOCUS650.2"/>
    </source>
</evidence>